<protein>
    <recommendedName>
        <fullName evidence="3">DUF4157 domain-containing protein</fullName>
    </recommendedName>
</protein>
<dbReference type="RefSeq" id="WP_015591329.1">
    <property type="nucleotide sequence ID" value="NC_021169.1"/>
</dbReference>
<dbReference type="GeneID" id="15393395"/>
<dbReference type="Proteomes" id="UP000013307">
    <property type="component" value="Chromosome"/>
</dbReference>
<dbReference type="AlphaFoldDB" id="N0BM86"/>
<dbReference type="eggNOG" id="arCOG02980">
    <property type="taxonomic scope" value="Archaea"/>
</dbReference>
<keyword evidence="2" id="KW-1185">Reference proteome</keyword>
<gene>
    <name evidence="1" type="ORF">Asulf_01760</name>
</gene>
<dbReference type="EMBL" id="CP005290">
    <property type="protein sequence ID" value="AGK61731.1"/>
    <property type="molecule type" value="Genomic_DNA"/>
</dbReference>
<dbReference type="KEGG" id="ast:Asulf_01760"/>
<evidence type="ECO:0000313" key="2">
    <source>
        <dbReference type="Proteomes" id="UP000013307"/>
    </source>
</evidence>
<proteinExistence type="predicted"/>
<dbReference type="OrthoDB" id="85977at2157"/>
<organism evidence="1 2">
    <name type="scientific">Archaeoglobus sulfaticallidus PM70-1</name>
    <dbReference type="NCBI Taxonomy" id="387631"/>
    <lineage>
        <taxon>Archaea</taxon>
        <taxon>Methanobacteriati</taxon>
        <taxon>Methanobacteriota</taxon>
        <taxon>Archaeoglobi</taxon>
        <taxon>Archaeoglobales</taxon>
        <taxon>Archaeoglobaceae</taxon>
        <taxon>Archaeoglobus</taxon>
    </lineage>
</organism>
<evidence type="ECO:0000313" key="1">
    <source>
        <dbReference type="EMBL" id="AGK61731.1"/>
    </source>
</evidence>
<name>N0BM86_9EURY</name>
<reference evidence="1 2" key="1">
    <citation type="journal article" date="2013" name="Genome Announc.">
        <title>Complete Genome Sequence of the Thermophilic and Facultatively Chemolithoautotrophic Sulfate Reducer Archaeoglobus sulfaticallidus Strain PM70-1T.</title>
        <authorList>
            <person name="Stokke R."/>
            <person name="Hocking W.P."/>
            <person name="Steinsbu B.O."/>
            <person name="Steen I.H."/>
        </authorList>
    </citation>
    <scope>NUCLEOTIDE SEQUENCE [LARGE SCALE GENOMIC DNA]</scope>
    <source>
        <strain evidence="1">PM70-1</strain>
    </source>
</reference>
<dbReference type="HOGENOM" id="CLU_830551_0_0_2"/>
<accession>N0BM86</accession>
<sequence length="379" mass="43902">MEKSAARRLAIILLISFTAFLLSTYTVHDVYQERTIKIYDEVRHTMEEIRHKKIDVPVKVVDMEWVLERWGSSTVSEEEAKKEEMFYKSLLIVPSNFSFKRKVDSEVAGFMAFYWKDAVYVVRENFDPYSNSGKEALAHELEHAIQDRYFTIKAGDTHDGEKAYSALIEGSAVIAGWLYVNKSIEKELSKIENETECKFEINRGFDDSLHLLYFFPYKFGTLYAGKMYLETGDLDNGYLNPPKSTKEILEGKKSFIKVVGNWDVEGYDLIRNDTLGEFFTYIFLSTHLSDCEALESAKGWNGDNFKLFRLNNSFVFFWKICFETEKDADEFQNSITQLLNTVGVKKGDYWETGLKGTINEIIKFKRNGREILIEGMGKI</sequence>
<dbReference type="STRING" id="387631.Asulf_01760"/>
<evidence type="ECO:0008006" key="3">
    <source>
        <dbReference type="Google" id="ProtNLM"/>
    </source>
</evidence>